<proteinExistence type="predicted"/>
<name>A0A0X3QH06_SCHSO</name>
<feature type="region of interest" description="Disordered" evidence="1">
    <location>
        <begin position="1"/>
        <end position="36"/>
    </location>
</feature>
<feature type="compositionally biased region" description="Polar residues" evidence="1">
    <location>
        <begin position="17"/>
        <end position="36"/>
    </location>
</feature>
<gene>
    <name evidence="2" type="ORF">TR151176</name>
</gene>
<dbReference type="EMBL" id="GEEE01004199">
    <property type="protein sequence ID" value="JAP59026.1"/>
    <property type="molecule type" value="Transcribed_RNA"/>
</dbReference>
<organism evidence="2">
    <name type="scientific">Schistocephalus solidus</name>
    <name type="common">Tapeworm</name>
    <dbReference type="NCBI Taxonomy" id="70667"/>
    <lineage>
        <taxon>Eukaryota</taxon>
        <taxon>Metazoa</taxon>
        <taxon>Spiralia</taxon>
        <taxon>Lophotrochozoa</taxon>
        <taxon>Platyhelminthes</taxon>
        <taxon>Cestoda</taxon>
        <taxon>Eucestoda</taxon>
        <taxon>Diphyllobothriidea</taxon>
        <taxon>Diphyllobothriidae</taxon>
        <taxon>Schistocephalus</taxon>
    </lineage>
</organism>
<sequence length="143" mass="16578">MHIAHRPERSLAKPSQRLVSQFQEHQHTPTTPASTANAHSVTTWAYSATCVSMKTCGKTSPLKLNHHISPHKHRHHKRTHQASNTTSASENHALWLLLYLTSIKHTHQIKATHPLCVRPFHQLPYSKIWEWYAVDHRRLFCYS</sequence>
<evidence type="ECO:0000313" key="2">
    <source>
        <dbReference type="EMBL" id="JAP59026.1"/>
    </source>
</evidence>
<feature type="compositionally biased region" description="Basic and acidic residues" evidence="1">
    <location>
        <begin position="1"/>
        <end position="11"/>
    </location>
</feature>
<accession>A0A0X3QH06</accession>
<reference evidence="2" key="1">
    <citation type="submission" date="2016-01" db="EMBL/GenBank/DDBJ databases">
        <title>Reference transcriptome for the parasite Schistocephalus solidus: insights into the molecular evolution of parasitism.</title>
        <authorList>
            <person name="Hebert F.O."/>
            <person name="Grambauer S."/>
            <person name="Barber I."/>
            <person name="Landry C.R."/>
            <person name="Aubin-Horth N."/>
        </authorList>
    </citation>
    <scope>NUCLEOTIDE SEQUENCE</scope>
</reference>
<protein>
    <submittedName>
        <fullName evidence="2">Uncharacterized protein</fullName>
    </submittedName>
</protein>
<evidence type="ECO:0000256" key="1">
    <source>
        <dbReference type="SAM" id="MobiDB-lite"/>
    </source>
</evidence>
<dbReference type="AlphaFoldDB" id="A0A0X3QH06"/>